<gene>
    <name evidence="1" type="ORF">GCM10010276_83910</name>
</gene>
<accession>A0ABP6AQD6</accession>
<name>A0ABP6AQD6_STRLO</name>
<reference evidence="2" key="1">
    <citation type="journal article" date="2019" name="Int. J. Syst. Evol. Microbiol.">
        <title>The Global Catalogue of Microorganisms (GCM) 10K type strain sequencing project: providing services to taxonomists for standard genome sequencing and annotation.</title>
        <authorList>
            <consortium name="The Broad Institute Genomics Platform"/>
            <consortium name="The Broad Institute Genome Sequencing Center for Infectious Disease"/>
            <person name="Wu L."/>
            <person name="Ma J."/>
        </authorList>
    </citation>
    <scope>NUCLEOTIDE SEQUENCE [LARGE SCALE GENOMIC DNA]</scope>
    <source>
        <strain evidence="2">JCM 4395</strain>
    </source>
</reference>
<evidence type="ECO:0000313" key="2">
    <source>
        <dbReference type="Proteomes" id="UP001501777"/>
    </source>
</evidence>
<organism evidence="1 2">
    <name type="scientific">Streptomyces longisporus</name>
    <dbReference type="NCBI Taxonomy" id="1948"/>
    <lineage>
        <taxon>Bacteria</taxon>
        <taxon>Bacillati</taxon>
        <taxon>Actinomycetota</taxon>
        <taxon>Actinomycetes</taxon>
        <taxon>Kitasatosporales</taxon>
        <taxon>Streptomycetaceae</taxon>
        <taxon>Streptomyces</taxon>
    </lineage>
</organism>
<protein>
    <submittedName>
        <fullName evidence="1">Uncharacterized protein</fullName>
    </submittedName>
</protein>
<keyword evidence="2" id="KW-1185">Reference proteome</keyword>
<evidence type="ECO:0000313" key="1">
    <source>
        <dbReference type="EMBL" id="GAA2520679.1"/>
    </source>
</evidence>
<proteinExistence type="predicted"/>
<dbReference type="Proteomes" id="UP001501777">
    <property type="component" value="Unassembled WGS sequence"/>
</dbReference>
<comment type="caution">
    <text evidence="1">The sequence shown here is derived from an EMBL/GenBank/DDBJ whole genome shotgun (WGS) entry which is preliminary data.</text>
</comment>
<sequence length="70" mass="7372">MTPPTATPSRPEPVMVTIGRRPDVTATRILPVPVQIPAISRGEVRIIGDVDMEVAQAAGCNCSAGDDNPY</sequence>
<dbReference type="EMBL" id="BAAASG010000028">
    <property type="protein sequence ID" value="GAA2520679.1"/>
    <property type="molecule type" value="Genomic_DNA"/>
</dbReference>